<evidence type="ECO:0000259" key="1">
    <source>
        <dbReference type="PROSITE" id="PS51481"/>
    </source>
</evidence>
<evidence type="ECO:0000313" key="2">
    <source>
        <dbReference type="EMBL" id="OLP74824.1"/>
    </source>
</evidence>
<keyword evidence="2" id="KW-0418">Kinase</keyword>
<dbReference type="EMBL" id="LSRX01003165">
    <property type="protein sequence ID" value="OLP74824.1"/>
    <property type="molecule type" value="Genomic_DNA"/>
</dbReference>
<dbReference type="GO" id="GO:0004371">
    <property type="term" value="F:glycerone kinase activity"/>
    <property type="evidence" value="ECO:0007669"/>
    <property type="project" value="InterPro"/>
</dbReference>
<dbReference type="Pfam" id="PF02733">
    <property type="entry name" value="Dak1"/>
    <property type="match status" value="1"/>
</dbReference>
<feature type="domain" description="DhaK" evidence="1">
    <location>
        <begin position="1"/>
        <end position="97"/>
    </location>
</feature>
<evidence type="ECO:0000313" key="3">
    <source>
        <dbReference type="Proteomes" id="UP000186817"/>
    </source>
</evidence>
<feature type="non-terminal residue" evidence="2">
    <location>
        <position position="134"/>
    </location>
</feature>
<dbReference type="Proteomes" id="UP000186817">
    <property type="component" value="Unassembled WGS sequence"/>
</dbReference>
<dbReference type="Gene3D" id="3.30.1180.20">
    <property type="entry name" value="Dihydroxyacetone kinase, domain 2"/>
    <property type="match status" value="1"/>
</dbReference>
<dbReference type="AlphaFoldDB" id="A0A1Q9BW05"/>
<dbReference type="PROSITE" id="PS51481">
    <property type="entry name" value="DHAK"/>
    <property type="match status" value="1"/>
</dbReference>
<dbReference type="PANTHER" id="PTHR28629">
    <property type="entry name" value="TRIOKINASE/FMN CYCLASE"/>
    <property type="match status" value="1"/>
</dbReference>
<dbReference type="PANTHER" id="PTHR28629:SF4">
    <property type="entry name" value="TRIOKINASE_FMN CYCLASE"/>
    <property type="match status" value="1"/>
</dbReference>
<reference evidence="2 3" key="1">
    <citation type="submission" date="2016-02" db="EMBL/GenBank/DDBJ databases">
        <title>Genome analysis of coral dinoflagellate symbionts highlights evolutionary adaptations to a symbiotic lifestyle.</title>
        <authorList>
            <person name="Aranda M."/>
            <person name="Li Y."/>
            <person name="Liew Y.J."/>
            <person name="Baumgarten S."/>
            <person name="Simakov O."/>
            <person name="Wilson M."/>
            <person name="Piel J."/>
            <person name="Ashoor H."/>
            <person name="Bougouffa S."/>
            <person name="Bajic V.B."/>
            <person name="Ryu T."/>
            <person name="Ravasi T."/>
            <person name="Bayer T."/>
            <person name="Micklem G."/>
            <person name="Kim H."/>
            <person name="Bhak J."/>
            <person name="Lajeunesse T.C."/>
            <person name="Voolstra C.R."/>
        </authorList>
    </citation>
    <scope>NUCLEOTIDE SEQUENCE [LARGE SCALE GENOMIC DNA]</scope>
    <source>
        <strain evidence="2 3">CCMP2467</strain>
    </source>
</reference>
<keyword evidence="2" id="KW-0808">Transferase</keyword>
<protein>
    <submittedName>
        <fullName evidence="2">Dihydroxyacetone kinase</fullName>
    </submittedName>
</protein>
<dbReference type="InterPro" id="IPR004006">
    <property type="entry name" value="DhaK_dom"/>
</dbReference>
<keyword evidence="3" id="KW-1185">Reference proteome</keyword>
<accession>A0A1Q9BW05</accession>
<dbReference type="InterPro" id="IPR050861">
    <property type="entry name" value="Dihydroxyacetone_Kinase"/>
</dbReference>
<sequence length="134" mass="14058">MEVLLEGLEAGRVARQLPAPEEGVICLVNNLGGVPPQEMCILVADLMRSKWGPSVKLLIGPGLLCTSLDMNGVSISLLPWSAAMAKLIQEPTAAAAWPAAVVPEFPTPAAIAVRDCFEGVTPSSDEQVKSILDP</sequence>
<dbReference type="SUPFAM" id="SSF82549">
    <property type="entry name" value="DAK1/DegV-like"/>
    <property type="match status" value="1"/>
</dbReference>
<organism evidence="2 3">
    <name type="scientific">Symbiodinium microadriaticum</name>
    <name type="common">Dinoflagellate</name>
    <name type="synonym">Zooxanthella microadriatica</name>
    <dbReference type="NCBI Taxonomy" id="2951"/>
    <lineage>
        <taxon>Eukaryota</taxon>
        <taxon>Sar</taxon>
        <taxon>Alveolata</taxon>
        <taxon>Dinophyceae</taxon>
        <taxon>Suessiales</taxon>
        <taxon>Symbiodiniaceae</taxon>
        <taxon>Symbiodinium</taxon>
    </lineage>
</organism>
<gene>
    <name evidence="2" type="primary">dhaK</name>
    <name evidence="2" type="ORF">AK812_SmicGene45531</name>
</gene>
<name>A0A1Q9BW05_SYMMI</name>
<proteinExistence type="predicted"/>
<dbReference type="GO" id="GO:0005829">
    <property type="term" value="C:cytosol"/>
    <property type="evidence" value="ECO:0007669"/>
    <property type="project" value="TreeGrafter"/>
</dbReference>
<dbReference type="GO" id="GO:0019563">
    <property type="term" value="P:glycerol catabolic process"/>
    <property type="evidence" value="ECO:0007669"/>
    <property type="project" value="TreeGrafter"/>
</dbReference>
<comment type="caution">
    <text evidence="2">The sequence shown here is derived from an EMBL/GenBank/DDBJ whole genome shotgun (WGS) entry which is preliminary data.</text>
</comment>
<dbReference type="OrthoDB" id="1724672at2759"/>